<dbReference type="GO" id="GO:0003941">
    <property type="term" value="F:L-serine ammonia-lyase activity"/>
    <property type="evidence" value="ECO:0007669"/>
    <property type="project" value="TreeGrafter"/>
</dbReference>
<dbReference type="GO" id="GO:0009088">
    <property type="term" value="P:threonine biosynthetic process"/>
    <property type="evidence" value="ECO:0007669"/>
    <property type="project" value="UniProtKB-UniRule"/>
</dbReference>
<dbReference type="EMBL" id="CP036316">
    <property type="protein sequence ID" value="QDT63535.1"/>
    <property type="molecule type" value="Genomic_DNA"/>
</dbReference>
<keyword evidence="3 6" id="KW-0663">Pyridoxal phosphate</keyword>
<dbReference type="PANTHER" id="PTHR48078:SF6">
    <property type="entry name" value="L-THREONINE DEHYDRATASE CATABOLIC TDCB"/>
    <property type="match status" value="1"/>
</dbReference>
<dbReference type="PANTHER" id="PTHR48078">
    <property type="entry name" value="THREONINE DEHYDRATASE, MITOCHONDRIAL-RELATED"/>
    <property type="match status" value="1"/>
</dbReference>
<dbReference type="RefSeq" id="WP_197439917.1">
    <property type="nucleotide sequence ID" value="NZ_CP036316.1"/>
</dbReference>
<dbReference type="GO" id="GO:0006567">
    <property type="term" value="P:L-threonine catabolic process"/>
    <property type="evidence" value="ECO:0007669"/>
    <property type="project" value="TreeGrafter"/>
</dbReference>
<dbReference type="GO" id="GO:0009097">
    <property type="term" value="P:isoleucine biosynthetic process"/>
    <property type="evidence" value="ECO:0007669"/>
    <property type="project" value="TreeGrafter"/>
</dbReference>
<protein>
    <recommendedName>
        <fullName evidence="5">Threonine synthase</fullName>
        <ecNumber evidence="5">4.2.3.1</ecNumber>
    </recommendedName>
</protein>
<evidence type="ECO:0000256" key="3">
    <source>
        <dbReference type="ARBA" id="ARBA00022898"/>
    </source>
</evidence>
<dbReference type="Proteomes" id="UP000319976">
    <property type="component" value="Chromosome"/>
</dbReference>
<gene>
    <name evidence="8" type="primary">thrC</name>
    <name evidence="8" type="ORF">V22_07570</name>
</gene>
<reference evidence="8 9" key="1">
    <citation type="submission" date="2019-02" db="EMBL/GenBank/DDBJ databases">
        <title>Deep-cultivation of Planctomycetes and their phenomic and genomic characterization uncovers novel biology.</title>
        <authorList>
            <person name="Wiegand S."/>
            <person name="Jogler M."/>
            <person name="Boedeker C."/>
            <person name="Pinto D."/>
            <person name="Vollmers J."/>
            <person name="Rivas-Marin E."/>
            <person name="Kohn T."/>
            <person name="Peeters S.H."/>
            <person name="Heuer A."/>
            <person name="Rast P."/>
            <person name="Oberbeckmann S."/>
            <person name="Bunk B."/>
            <person name="Jeske O."/>
            <person name="Meyerdierks A."/>
            <person name="Storesund J.E."/>
            <person name="Kallscheuer N."/>
            <person name="Luecker S."/>
            <person name="Lage O.M."/>
            <person name="Pohl T."/>
            <person name="Merkel B.J."/>
            <person name="Hornburger P."/>
            <person name="Mueller R.-W."/>
            <person name="Bruemmer F."/>
            <person name="Labrenz M."/>
            <person name="Spormann A.M."/>
            <person name="Op den Camp H."/>
            <person name="Overmann J."/>
            <person name="Amann R."/>
            <person name="Jetten M.S.M."/>
            <person name="Mascher T."/>
            <person name="Medema M.H."/>
            <person name="Devos D.P."/>
            <person name="Kaster A.-K."/>
            <person name="Ovreas L."/>
            <person name="Rohde M."/>
            <person name="Galperin M.Y."/>
            <person name="Jogler C."/>
        </authorList>
    </citation>
    <scope>NUCLEOTIDE SEQUENCE [LARGE SCALE GENOMIC DNA]</scope>
    <source>
        <strain evidence="8 9">V22</strain>
    </source>
</reference>
<evidence type="ECO:0000313" key="8">
    <source>
        <dbReference type="EMBL" id="QDT63535.1"/>
    </source>
</evidence>
<dbReference type="SUPFAM" id="SSF53686">
    <property type="entry name" value="Tryptophan synthase beta subunit-like PLP-dependent enzymes"/>
    <property type="match status" value="1"/>
</dbReference>
<evidence type="ECO:0000256" key="6">
    <source>
        <dbReference type="PIRSR" id="PIRSR604450-51"/>
    </source>
</evidence>
<dbReference type="NCBIfam" id="TIGR00260">
    <property type="entry name" value="thrC"/>
    <property type="match status" value="1"/>
</dbReference>
<dbReference type="InterPro" id="IPR004450">
    <property type="entry name" value="Thr_synthase-like"/>
</dbReference>
<keyword evidence="9" id="KW-1185">Reference proteome</keyword>
<sequence>MTTDVAFQAALDPTDDITFDLGAVLPEVKGLGGLLDIEYDWDRIPVPSSLREFESRWSNRRHPLDYSGVWRFRELLPFAPEDQIVTIGEGQTVLQQNDFIAKYTGMNAGQVYLQYEGMNPSGSFKDNGMTAASTHARMVGAKYAACASTGNTSASLAIYASVARHFQTAVFVGSGKIALGKLAQALDYGAHTIQILGDFDDALKQVRAVCREANVYLCNSVNPFRLEGQKSIMFRVLESLGWEVPDWIVVPGGNLGNSSAFGKAFMELKHLGLIDKIPRLAVINAEGANTLHQLWQQGLRWNDGAPDEEMISKFFDEMDAEDRRAMTLATAIQINRPVNLYKCLRALDVCDGIVTEVPDQEILDAKAQVGAGGFGCEPASAASVAGVKQLRDRGVIAPSDRVVCILTGHALKDPDATVAYHAADTEFFDSKSKLGNVSKFPHANAPVQVENDFTKIMEMIDSL</sequence>
<dbReference type="InterPro" id="IPR050147">
    <property type="entry name" value="Ser/Thr_Dehydratase"/>
</dbReference>
<dbReference type="InterPro" id="IPR001926">
    <property type="entry name" value="TrpB-like_PALP"/>
</dbReference>
<dbReference type="Gene3D" id="3.40.50.1100">
    <property type="match status" value="2"/>
</dbReference>
<dbReference type="KEGG" id="chya:V22_07570"/>
<dbReference type="Pfam" id="PF00291">
    <property type="entry name" value="PALP"/>
    <property type="match status" value="1"/>
</dbReference>
<dbReference type="GO" id="GO:0004795">
    <property type="term" value="F:threonine synthase activity"/>
    <property type="evidence" value="ECO:0007669"/>
    <property type="project" value="UniProtKB-UniRule"/>
</dbReference>
<organism evidence="8 9">
    <name type="scientific">Calycomorphotria hydatis</name>
    <dbReference type="NCBI Taxonomy" id="2528027"/>
    <lineage>
        <taxon>Bacteria</taxon>
        <taxon>Pseudomonadati</taxon>
        <taxon>Planctomycetota</taxon>
        <taxon>Planctomycetia</taxon>
        <taxon>Planctomycetales</taxon>
        <taxon>Planctomycetaceae</taxon>
        <taxon>Calycomorphotria</taxon>
    </lineage>
</organism>
<evidence type="ECO:0000259" key="7">
    <source>
        <dbReference type="Pfam" id="PF00291"/>
    </source>
</evidence>
<feature type="modified residue" description="N6-(pyridoxal phosphate)lysine" evidence="6">
    <location>
        <position position="125"/>
    </location>
</feature>
<accession>A0A517T581</accession>
<evidence type="ECO:0000256" key="2">
    <source>
        <dbReference type="ARBA" id="ARBA00005517"/>
    </source>
</evidence>
<dbReference type="CDD" id="cd01563">
    <property type="entry name" value="Thr-synth_1"/>
    <property type="match status" value="1"/>
</dbReference>
<evidence type="ECO:0000256" key="1">
    <source>
        <dbReference type="ARBA" id="ARBA00001933"/>
    </source>
</evidence>
<dbReference type="GO" id="GO:0006565">
    <property type="term" value="P:L-serine catabolic process"/>
    <property type="evidence" value="ECO:0007669"/>
    <property type="project" value="TreeGrafter"/>
</dbReference>
<dbReference type="InterPro" id="IPR036052">
    <property type="entry name" value="TrpB-like_PALP_sf"/>
</dbReference>
<dbReference type="AlphaFoldDB" id="A0A517T581"/>
<proteinExistence type="inferred from homology"/>
<comment type="similarity">
    <text evidence="2">Belongs to the threonine synthase family.</text>
</comment>
<keyword evidence="4 8" id="KW-0456">Lyase</keyword>
<dbReference type="EC" id="4.2.3.1" evidence="5"/>
<evidence type="ECO:0000256" key="4">
    <source>
        <dbReference type="ARBA" id="ARBA00023239"/>
    </source>
</evidence>
<name>A0A517T581_9PLAN</name>
<feature type="domain" description="Tryptophan synthase beta chain-like PALP" evidence="7">
    <location>
        <begin position="86"/>
        <end position="408"/>
    </location>
</feature>
<comment type="cofactor">
    <cofactor evidence="1 6">
        <name>pyridoxal 5'-phosphate</name>
        <dbReference type="ChEBI" id="CHEBI:597326"/>
    </cofactor>
</comment>
<dbReference type="GO" id="GO:0004794">
    <property type="term" value="F:threonine deaminase activity"/>
    <property type="evidence" value="ECO:0007669"/>
    <property type="project" value="TreeGrafter"/>
</dbReference>
<evidence type="ECO:0000256" key="5">
    <source>
        <dbReference type="NCBIfam" id="TIGR00260"/>
    </source>
</evidence>
<evidence type="ECO:0000313" key="9">
    <source>
        <dbReference type="Proteomes" id="UP000319976"/>
    </source>
</evidence>